<evidence type="ECO:0000256" key="4">
    <source>
        <dbReference type="SAM" id="SignalP"/>
    </source>
</evidence>
<name>A0ABP7X8P1_9ACTN</name>
<evidence type="ECO:0000259" key="5">
    <source>
        <dbReference type="Pfam" id="PF13458"/>
    </source>
</evidence>
<comment type="caution">
    <text evidence="6">The sequence shown here is derived from an EMBL/GenBank/DDBJ whole genome shotgun (WGS) entry which is preliminary data.</text>
</comment>
<proteinExistence type="inferred from homology"/>
<dbReference type="SUPFAM" id="SSF53822">
    <property type="entry name" value="Periplasmic binding protein-like I"/>
    <property type="match status" value="1"/>
</dbReference>
<dbReference type="PROSITE" id="PS51257">
    <property type="entry name" value="PROKAR_LIPOPROTEIN"/>
    <property type="match status" value="1"/>
</dbReference>
<evidence type="ECO:0000313" key="7">
    <source>
        <dbReference type="Proteomes" id="UP001500683"/>
    </source>
</evidence>
<evidence type="ECO:0000313" key="6">
    <source>
        <dbReference type="EMBL" id="GAA4105696.1"/>
    </source>
</evidence>
<sequence length="439" mass="46497">MKRPRLARATAALTALVLAAGTTAACGSGDDGGGGGASAPGVTDTTVTIGSHQPLTGPAAPGYSANSAASKAFFDHVNANGGVHGRKIVYRYVDDVYNPTQTVGVVQRLVLRDKVFAIFNGLGTPTHSKVVGYLNAQRVPDLFVASGCGCWDQPKRHPQTFGWQVDYVREGKILGDHVRRAFAGRKVAYFYQNDDFGQDGVKGLDRYIPASQVVTRQSYQPGGTDVGAQVQAIAQSKADVVVLFSIPTYTALFRLAALKLGYRPQMVVSNVGSDPVTLTGLLESHAKRGGAQVEGNPLIQGIITDAYLSAPGSDDSWIRLFRQIHRQYIPKLPFNGNIIYGMSVAYTFVQALQAAGPHPTRKSLVEALEKSKFTGPGLVPFAYSKDSHAGYTGAQIGVIKGDTVVLQGQPMTTDAGDGPIQPYTGGQPQAPANGIPPRN</sequence>
<dbReference type="PANTHER" id="PTHR47235">
    <property type="entry name" value="BLR6548 PROTEIN"/>
    <property type="match status" value="1"/>
</dbReference>
<feature type="chain" id="PRO_5046298177" evidence="4">
    <location>
        <begin position="25"/>
        <end position="439"/>
    </location>
</feature>
<evidence type="ECO:0000256" key="3">
    <source>
        <dbReference type="SAM" id="MobiDB-lite"/>
    </source>
</evidence>
<evidence type="ECO:0000256" key="2">
    <source>
        <dbReference type="ARBA" id="ARBA00022729"/>
    </source>
</evidence>
<dbReference type="Pfam" id="PF13458">
    <property type="entry name" value="Peripla_BP_6"/>
    <property type="match status" value="1"/>
</dbReference>
<dbReference type="EMBL" id="BAAAZG010000084">
    <property type="protein sequence ID" value="GAA4105696.1"/>
    <property type="molecule type" value="Genomic_DNA"/>
</dbReference>
<feature type="region of interest" description="Disordered" evidence="3">
    <location>
        <begin position="30"/>
        <end position="62"/>
    </location>
</feature>
<dbReference type="Gene3D" id="3.40.50.2300">
    <property type="match status" value="2"/>
</dbReference>
<dbReference type="Proteomes" id="UP001500683">
    <property type="component" value="Unassembled WGS sequence"/>
</dbReference>
<feature type="signal peptide" evidence="4">
    <location>
        <begin position="1"/>
        <end position="24"/>
    </location>
</feature>
<dbReference type="CDD" id="cd06343">
    <property type="entry name" value="PBP1_ABC_ligand_binding-like"/>
    <property type="match status" value="1"/>
</dbReference>
<accession>A0ABP7X8P1</accession>
<comment type="similarity">
    <text evidence="1">Belongs to the leucine-binding protein family.</text>
</comment>
<evidence type="ECO:0000256" key="1">
    <source>
        <dbReference type="ARBA" id="ARBA00010062"/>
    </source>
</evidence>
<organism evidence="6 7">
    <name type="scientific">Actinomadura miaoliensis</name>
    <dbReference type="NCBI Taxonomy" id="430685"/>
    <lineage>
        <taxon>Bacteria</taxon>
        <taxon>Bacillati</taxon>
        <taxon>Actinomycetota</taxon>
        <taxon>Actinomycetes</taxon>
        <taxon>Streptosporangiales</taxon>
        <taxon>Thermomonosporaceae</taxon>
        <taxon>Actinomadura</taxon>
    </lineage>
</organism>
<dbReference type="RefSeq" id="WP_344959224.1">
    <property type="nucleotide sequence ID" value="NZ_BAAAZG010000084.1"/>
</dbReference>
<dbReference type="InterPro" id="IPR028081">
    <property type="entry name" value="Leu-bd"/>
</dbReference>
<keyword evidence="7" id="KW-1185">Reference proteome</keyword>
<reference evidence="7" key="1">
    <citation type="journal article" date="2019" name="Int. J. Syst. Evol. Microbiol.">
        <title>The Global Catalogue of Microorganisms (GCM) 10K type strain sequencing project: providing services to taxonomists for standard genome sequencing and annotation.</title>
        <authorList>
            <consortium name="The Broad Institute Genomics Platform"/>
            <consortium name="The Broad Institute Genome Sequencing Center for Infectious Disease"/>
            <person name="Wu L."/>
            <person name="Ma J."/>
        </authorList>
    </citation>
    <scope>NUCLEOTIDE SEQUENCE [LARGE SCALE GENOMIC DNA]</scope>
    <source>
        <strain evidence="7">JCM 16702</strain>
    </source>
</reference>
<dbReference type="InterPro" id="IPR028082">
    <property type="entry name" value="Peripla_BP_I"/>
</dbReference>
<feature type="domain" description="Leucine-binding protein" evidence="5">
    <location>
        <begin position="46"/>
        <end position="397"/>
    </location>
</feature>
<feature type="compositionally biased region" description="Polar residues" evidence="3">
    <location>
        <begin position="43"/>
        <end position="54"/>
    </location>
</feature>
<dbReference type="PANTHER" id="PTHR47235:SF1">
    <property type="entry name" value="BLR6548 PROTEIN"/>
    <property type="match status" value="1"/>
</dbReference>
<protein>
    <submittedName>
        <fullName evidence="6">ABC transporter substrate-binding protein</fullName>
    </submittedName>
</protein>
<gene>
    <name evidence="6" type="ORF">GCM10022214_86050</name>
</gene>
<keyword evidence="2 4" id="KW-0732">Signal</keyword>
<feature type="region of interest" description="Disordered" evidence="3">
    <location>
        <begin position="409"/>
        <end position="439"/>
    </location>
</feature>